<organism evidence="1 2">
    <name type="scientific">Parendozoicomonas haliclonae</name>
    <dbReference type="NCBI Taxonomy" id="1960125"/>
    <lineage>
        <taxon>Bacteria</taxon>
        <taxon>Pseudomonadati</taxon>
        <taxon>Pseudomonadota</taxon>
        <taxon>Gammaproteobacteria</taxon>
        <taxon>Oceanospirillales</taxon>
        <taxon>Endozoicomonadaceae</taxon>
        <taxon>Parendozoicomonas</taxon>
    </lineage>
</organism>
<reference evidence="1 2" key="1">
    <citation type="submission" date="2017-03" db="EMBL/GenBank/DDBJ databases">
        <authorList>
            <person name="Afonso C.L."/>
            <person name="Miller P.J."/>
            <person name="Scott M.A."/>
            <person name="Spackman E."/>
            <person name="Goraichik I."/>
            <person name="Dimitrov K.M."/>
            <person name="Suarez D.L."/>
            <person name="Swayne D.E."/>
        </authorList>
    </citation>
    <scope>NUCLEOTIDE SEQUENCE [LARGE SCALE GENOMIC DNA]</scope>
    <source>
        <strain evidence="1">SB41UT1</strain>
    </source>
</reference>
<dbReference type="Proteomes" id="UP000196573">
    <property type="component" value="Unassembled WGS sequence"/>
</dbReference>
<accession>A0A1X7ARP6</accession>
<dbReference type="EMBL" id="FWPT01000017">
    <property type="protein sequence ID" value="SMA50823.1"/>
    <property type="molecule type" value="Genomic_DNA"/>
</dbReference>
<dbReference type="AlphaFoldDB" id="A0A1X7ARP6"/>
<name>A0A1X7ARP6_9GAMM</name>
<protein>
    <submittedName>
        <fullName evidence="1">Uncharacterized protein</fullName>
    </submittedName>
</protein>
<keyword evidence="2" id="KW-1185">Reference proteome</keyword>
<gene>
    <name evidence="1" type="ORF">EHSB41UT_04640</name>
</gene>
<dbReference type="RefSeq" id="WP_087113265.1">
    <property type="nucleotide sequence ID" value="NZ_CBCSCN010000015.1"/>
</dbReference>
<evidence type="ECO:0000313" key="2">
    <source>
        <dbReference type="Proteomes" id="UP000196573"/>
    </source>
</evidence>
<sequence length="158" mass="18095">MARYSSIIARHRRQVAPSYRKPAYSHLGSQFQPMKSHARPTVQVLDAKKFLRQHYVDKPSLSENEKFINARTINQLCELADNDPQVRYFLGKHPYIATWLMNQGDINERDEVIACLRSTPVPVLEEKLESLTSALSSMTLIPASPTRMQTNLLEIEQA</sequence>
<evidence type="ECO:0000313" key="1">
    <source>
        <dbReference type="EMBL" id="SMA50823.1"/>
    </source>
</evidence>
<proteinExistence type="predicted"/>